<evidence type="ECO:0000313" key="2">
    <source>
        <dbReference type="EMBL" id="TGZ38164.1"/>
    </source>
</evidence>
<accession>A0A4V3S7P4</accession>
<feature type="compositionally biased region" description="Basic and acidic residues" evidence="1">
    <location>
        <begin position="209"/>
        <end position="234"/>
    </location>
</feature>
<dbReference type="AlphaFoldDB" id="A0A4V3S7P4"/>
<gene>
    <name evidence="2" type="ORF">DBV15_07182</name>
</gene>
<feature type="compositionally biased region" description="Basic and acidic residues" evidence="1">
    <location>
        <begin position="184"/>
        <end position="196"/>
    </location>
</feature>
<dbReference type="Proteomes" id="UP000310200">
    <property type="component" value="Unassembled WGS sequence"/>
</dbReference>
<feature type="region of interest" description="Disordered" evidence="1">
    <location>
        <begin position="154"/>
        <end position="259"/>
    </location>
</feature>
<comment type="caution">
    <text evidence="2">The sequence shown here is derived from an EMBL/GenBank/DDBJ whole genome shotgun (WGS) entry which is preliminary data.</text>
</comment>
<feature type="compositionally biased region" description="Acidic residues" evidence="1">
    <location>
        <begin position="117"/>
        <end position="126"/>
    </location>
</feature>
<evidence type="ECO:0000256" key="1">
    <source>
        <dbReference type="SAM" id="MobiDB-lite"/>
    </source>
</evidence>
<feature type="region of interest" description="Disordered" evidence="1">
    <location>
        <begin position="54"/>
        <end position="78"/>
    </location>
</feature>
<sequence length="284" mass="32460">MGDICPLAIESRNYIDRSRCDVLKCALLKLYLPFVWHVETAKSTDCERAINQRRATGAHTGREGGQKSTSSHSRRRDGLGACSVRRVTTVTAAAVVTLWRRPRDVGAIDIFGHRDDVDDENEDGENENVRQGEGRGPLANHEILTLALARFDGPSRKKGNKISIKARAAKWRPRHAGPSNENVRLGREGGGGERRPTSPLFSRVARRERKSEREREKERYDNRSETRIPSDEIRGNNARSRPRRLRRRVANERDLARRGKKRRDFFSSRVFFSVTERATIHWLS</sequence>
<proteinExistence type="predicted"/>
<evidence type="ECO:0000313" key="3">
    <source>
        <dbReference type="Proteomes" id="UP000310200"/>
    </source>
</evidence>
<feature type="region of interest" description="Disordered" evidence="1">
    <location>
        <begin position="114"/>
        <end position="138"/>
    </location>
</feature>
<protein>
    <submittedName>
        <fullName evidence="2">Uncharacterized protein</fullName>
    </submittedName>
</protein>
<name>A0A4V3S7P4_9HYME</name>
<keyword evidence="3" id="KW-1185">Reference proteome</keyword>
<dbReference type="EMBL" id="QBLH01003453">
    <property type="protein sequence ID" value="TGZ38164.1"/>
    <property type="molecule type" value="Genomic_DNA"/>
</dbReference>
<organism evidence="2 3">
    <name type="scientific">Temnothorax longispinosus</name>
    <dbReference type="NCBI Taxonomy" id="300112"/>
    <lineage>
        <taxon>Eukaryota</taxon>
        <taxon>Metazoa</taxon>
        <taxon>Ecdysozoa</taxon>
        <taxon>Arthropoda</taxon>
        <taxon>Hexapoda</taxon>
        <taxon>Insecta</taxon>
        <taxon>Pterygota</taxon>
        <taxon>Neoptera</taxon>
        <taxon>Endopterygota</taxon>
        <taxon>Hymenoptera</taxon>
        <taxon>Apocrita</taxon>
        <taxon>Aculeata</taxon>
        <taxon>Formicoidea</taxon>
        <taxon>Formicidae</taxon>
        <taxon>Myrmicinae</taxon>
        <taxon>Temnothorax</taxon>
    </lineage>
</organism>
<reference evidence="2 3" key="1">
    <citation type="journal article" date="2019" name="Philos. Trans. R. Soc. Lond., B, Biol. Sci.">
        <title>Ant behaviour and brain gene expression of defending hosts depend on the ecological success of the intruding social parasite.</title>
        <authorList>
            <person name="Kaur R."/>
            <person name="Stoldt M."/>
            <person name="Jongepier E."/>
            <person name="Feldmeyer B."/>
            <person name="Menzel F."/>
            <person name="Bornberg-Bauer E."/>
            <person name="Foitzik S."/>
        </authorList>
    </citation>
    <scope>NUCLEOTIDE SEQUENCE [LARGE SCALE GENOMIC DNA]</scope>
    <source>
        <tissue evidence="2">Whole body</tissue>
    </source>
</reference>